<accession>A0A6A6AQ54</accession>
<feature type="disulfide bond" evidence="5">
    <location>
        <begin position="71"/>
        <end position="86"/>
    </location>
</feature>
<name>A0A6A6AQ54_9PLEO</name>
<evidence type="ECO:0000256" key="4">
    <source>
        <dbReference type="ARBA" id="ARBA00023157"/>
    </source>
</evidence>
<organism evidence="8 9">
    <name type="scientific">Dothidotthia symphoricarpi CBS 119687</name>
    <dbReference type="NCBI Taxonomy" id="1392245"/>
    <lineage>
        <taxon>Eukaryota</taxon>
        <taxon>Fungi</taxon>
        <taxon>Dikarya</taxon>
        <taxon>Ascomycota</taxon>
        <taxon>Pezizomycotina</taxon>
        <taxon>Dothideomycetes</taxon>
        <taxon>Pleosporomycetidae</taxon>
        <taxon>Pleosporales</taxon>
        <taxon>Dothidotthiaceae</taxon>
        <taxon>Dothidotthia</taxon>
    </lineage>
</organism>
<evidence type="ECO:0000256" key="5">
    <source>
        <dbReference type="PROSITE-ProRule" id="PRU01243"/>
    </source>
</evidence>
<keyword evidence="4 5" id="KW-1015">Disulfide bond</keyword>
<proteinExistence type="predicted"/>
<evidence type="ECO:0000256" key="3">
    <source>
        <dbReference type="ARBA" id="ARBA00022729"/>
    </source>
</evidence>
<dbReference type="CDD" id="cd12798">
    <property type="entry name" value="Alt_A1"/>
    <property type="match status" value="1"/>
</dbReference>
<evidence type="ECO:0000313" key="9">
    <source>
        <dbReference type="Proteomes" id="UP000799771"/>
    </source>
</evidence>
<feature type="chain" id="PRO_5025351020" evidence="6">
    <location>
        <begin position="19"/>
        <end position="155"/>
    </location>
</feature>
<comment type="subcellular location">
    <subcellularLocation>
        <location evidence="1">Secreted</location>
    </subcellularLocation>
</comment>
<feature type="signal peptide" evidence="6">
    <location>
        <begin position="1"/>
        <end position="18"/>
    </location>
</feature>
<keyword evidence="2" id="KW-0964">Secreted</keyword>
<feature type="domain" description="AA1-like" evidence="7">
    <location>
        <begin position="32"/>
        <end position="150"/>
    </location>
</feature>
<evidence type="ECO:0000259" key="7">
    <source>
        <dbReference type="PROSITE" id="PS51895"/>
    </source>
</evidence>
<dbReference type="EMBL" id="ML977499">
    <property type="protein sequence ID" value="KAF2133145.1"/>
    <property type="molecule type" value="Genomic_DNA"/>
</dbReference>
<keyword evidence="9" id="KW-1185">Reference proteome</keyword>
<dbReference type="Proteomes" id="UP000799771">
    <property type="component" value="Unassembled WGS sequence"/>
</dbReference>
<dbReference type="GeneID" id="54407790"/>
<gene>
    <name evidence="8" type="ORF">P153DRAFT_363363</name>
</gene>
<feature type="disulfide bond" evidence="5">
    <location>
        <begin position="125"/>
        <end position="137"/>
    </location>
</feature>
<dbReference type="AlphaFoldDB" id="A0A6A6AQ54"/>
<dbReference type="OrthoDB" id="3928926at2759"/>
<reference evidence="8" key="1">
    <citation type="journal article" date="2020" name="Stud. Mycol.">
        <title>101 Dothideomycetes genomes: a test case for predicting lifestyles and emergence of pathogens.</title>
        <authorList>
            <person name="Haridas S."/>
            <person name="Albert R."/>
            <person name="Binder M."/>
            <person name="Bloem J."/>
            <person name="Labutti K."/>
            <person name="Salamov A."/>
            <person name="Andreopoulos B."/>
            <person name="Baker S."/>
            <person name="Barry K."/>
            <person name="Bills G."/>
            <person name="Bluhm B."/>
            <person name="Cannon C."/>
            <person name="Castanera R."/>
            <person name="Culley D."/>
            <person name="Daum C."/>
            <person name="Ezra D."/>
            <person name="Gonzalez J."/>
            <person name="Henrissat B."/>
            <person name="Kuo A."/>
            <person name="Liang C."/>
            <person name="Lipzen A."/>
            <person name="Lutzoni F."/>
            <person name="Magnuson J."/>
            <person name="Mondo S."/>
            <person name="Nolan M."/>
            <person name="Ohm R."/>
            <person name="Pangilinan J."/>
            <person name="Park H.-J."/>
            <person name="Ramirez L."/>
            <person name="Alfaro M."/>
            <person name="Sun H."/>
            <person name="Tritt A."/>
            <person name="Yoshinaga Y."/>
            <person name="Zwiers L.-H."/>
            <person name="Turgeon B."/>
            <person name="Goodwin S."/>
            <person name="Spatafora J."/>
            <person name="Crous P."/>
            <person name="Grigoriev I."/>
        </authorList>
    </citation>
    <scope>NUCLEOTIDE SEQUENCE</scope>
    <source>
        <strain evidence="8">CBS 119687</strain>
    </source>
</reference>
<keyword evidence="3 6" id="KW-0732">Signal</keyword>
<dbReference type="GO" id="GO:0005576">
    <property type="term" value="C:extracellular region"/>
    <property type="evidence" value="ECO:0007669"/>
    <property type="project" value="UniProtKB-SubCell"/>
</dbReference>
<protein>
    <submittedName>
        <fullName evidence="8">Major allergen Alt a 1 subunit</fullName>
    </submittedName>
</protein>
<dbReference type="PROSITE" id="PS51895">
    <property type="entry name" value="AA1"/>
    <property type="match status" value="1"/>
</dbReference>
<dbReference type="Gene3D" id="2.40.350.20">
    <property type="match status" value="1"/>
</dbReference>
<evidence type="ECO:0000313" key="8">
    <source>
        <dbReference type="EMBL" id="KAF2133145.1"/>
    </source>
</evidence>
<evidence type="ECO:0000256" key="6">
    <source>
        <dbReference type="SAM" id="SignalP"/>
    </source>
</evidence>
<evidence type="ECO:0000256" key="2">
    <source>
        <dbReference type="ARBA" id="ARBA00022525"/>
    </source>
</evidence>
<evidence type="ECO:0000256" key="1">
    <source>
        <dbReference type="ARBA" id="ARBA00004613"/>
    </source>
</evidence>
<dbReference type="Pfam" id="PF16541">
    <property type="entry name" value="AltA1"/>
    <property type="match status" value="1"/>
</dbReference>
<sequence length="155" mass="16816">MQFTIVAAFLAAAGITAASPIAARQEPVATPSGDYIWKISEFYSRKLNGKDIDSLAFNIKATNNGTLDFTCEATEGPIVPTQFYQCGENSQIYFSFQDDRSGLLLRQDVSDDIQYVGTATLPNYCRAGGAGINDFICNGVNDAYLTLVQYPGTLE</sequence>
<dbReference type="RefSeq" id="XP_033527532.1">
    <property type="nucleotide sequence ID" value="XM_033667358.1"/>
</dbReference>
<dbReference type="InterPro" id="IPR032382">
    <property type="entry name" value="AltA1"/>
</dbReference>